<dbReference type="SUPFAM" id="SSF53474">
    <property type="entry name" value="alpha/beta-Hydrolases"/>
    <property type="match status" value="1"/>
</dbReference>
<proteinExistence type="predicted"/>
<evidence type="ECO:0000313" key="2">
    <source>
        <dbReference type="EMBL" id="MQY28770.1"/>
    </source>
</evidence>
<keyword evidence="3" id="KW-1185">Reference proteome</keyword>
<comment type="caution">
    <text evidence="2">The sequence shown here is derived from an EMBL/GenBank/DDBJ whole genome shotgun (WGS) entry which is preliminary data.</text>
</comment>
<dbReference type="AlphaFoldDB" id="A0A7K0DSL9"/>
<protein>
    <submittedName>
        <fullName evidence="2">Putative hydrolase</fullName>
        <ecNumber evidence="2">3.-.-.-</ecNumber>
    </submittedName>
</protein>
<organism evidence="2 3">
    <name type="scientific">Nocardia aurantia</name>
    <dbReference type="NCBI Taxonomy" id="2585199"/>
    <lineage>
        <taxon>Bacteria</taxon>
        <taxon>Bacillati</taxon>
        <taxon>Actinomycetota</taxon>
        <taxon>Actinomycetes</taxon>
        <taxon>Mycobacteriales</taxon>
        <taxon>Nocardiaceae</taxon>
        <taxon>Nocardia</taxon>
    </lineage>
</organism>
<dbReference type="RefSeq" id="WP_153344965.1">
    <property type="nucleotide sequence ID" value="NZ_WEGI01000009.1"/>
</dbReference>
<dbReference type="InterPro" id="IPR000073">
    <property type="entry name" value="AB_hydrolase_1"/>
</dbReference>
<reference evidence="2 3" key="1">
    <citation type="submission" date="2019-10" db="EMBL/GenBank/DDBJ databases">
        <title>Nocardia macrotermitis sp. nov. and Nocardia aurantia sp. nov., isolated from the gut of fungus growing-termite Macrotermes natalensis.</title>
        <authorList>
            <person name="Benndorf R."/>
            <person name="Schwitalla J."/>
            <person name="Martin K."/>
            <person name="De Beer W."/>
            <person name="Kaster A.-K."/>
            <person name="Vollmers J."/>
            <person name="Poulsen M."/>
            <person name="Beemelmanns C."/>
        </authorList>
    </citation>
    <scope>NUCLEOTIDE SEQUENCE [LARGE SCALE GENOMIC DNA]</scope>
    <source>
        <strain evidence="2 3">RB56</strain>
    </source>
</reference>
<gene>
    <name evidence="2" type="ORF">NRB56_43540</name>
</gene>
<dbReference type="Gene3D" id="3.40.50.1820">
    <property type="entry name" value="alpha/beta hydrolase"/>
    <property type="match status" value="1"/>
</dbReference>
<sequence>MRSDFLRVPGAGLYYEVSGEGPVLLVIPGGGGDAGAADGVAAVLRRRFTVVTFDARGYSRSRLDSGVPEDQFVAVQSDDASRLLAHVGDEPAYVVGVSNGGIVGLDLLARHPERVRALISHEPPCFAVLPDAEEQLAMIDEVVRLIHTEGPVAAGSRFFTAIGGAMKPLPESADLPLREVQRRERSVANAPIMMAHELREFTSYVPDYAALAPLADRLTLAVGRETRGCLPYRPAVEIGRRLGLEVTEFPGAHNGMSTDAAEFAESIAEALSTTIG</sequence>
<evidence type="ECO:0000259" key="1">
    <source>
        <dbReference type="Pfam" id="PF00561"/>
    </source>
</evidence>
<dbReference type="PANTHER" id="PTHR43433">
    <property type="entry name" value="HYDROLASE, ALPHA/BETA FOLD FAMILY PROTEIN"/>
    <property type="match status" value="1"/>
</dbReference>
<dbReference type="GO" id="GO:0004806">
    <property type="term" value="F:triacylglycerol lipase activity"/>
    <property type="evidence" value="ECO:0007669"/>
    <property type="project" value="TreeGrafter"/>
</dbReference>
<accession>A0A7K0DSL9</accession>
<name>A0A7K0DSL9_9NOCA</name>
<evidence type="ECO:0000313" key="3">
    <source>
        <dbReference type="Proteomes" id="UP000431401"/>
    </source>
</evidence>
<dbReference type="Proteomes" id="UP000431401">
    <property type="component" value="Unassembled WGS sequence"/>
</dbReference>
<dbReference type="EC" id="3.-.-.-" evidence="2"/>
<dbReference type="EMBL" id="WEGI01000009">
    <property type="protein sequence ID" value="MQY28770.1"/>
    <property type="molecule type" value="Genomic_DNA"/>
</dbReference>
<dbReference type="InterPro" id="IPR029058">
    <property type="entry name" value="AB_hydrolase_fold"/>
</dbReference>
<feature type="domain" description="AB hydrolase-1" evidence="1">
    <location>
        <begin position="22"/>
        <end position="135"/>
    </location>
</feature>
<dbReference type="Pfam" id="PF00561">
    <property type="entry name" value="Abhydrolase_1"/>
    <property type="match status" value="1"/>
</dbReference>
<dbReference type="InterPro" id="IPR050471">
    <property type="entry name" value="AB_hydrolase"/>
</dbReference>
<dbReference type="GO" id="GO:0046503">
    <property type="term" value="P:glycerolipid catabolic process"/>
    <property type="evidence" value="ECO:0007669"/>
    <property type="project" value="TreeGrafter"/>
</dbReference>
<keyword evidence="2" id="KW-0378">Hydrolase</keyword>
<dbReference type="OrthoDB" id="3210164at2"/>
<dbReference type="PANTHER" id="PTHR43433:SF5">
    <property type="entry name" value="AB HYDROLASE-1 DOMAIN-CONTAINING PROTEIN"/>
    <property type="match status" value="1"/>
</dbReference>